<accession>A0A7W7LGP6</accession>
<dbReference type="Pfam" id="PF00756">
    <property type="entry name" value="Esterase"/>
    <property type="match status" value="1"/>
</dbReference>
<dbReference type="GO" id="GO:0016747">
    <property type="term" value="F:acyltransferase activity, transferring groups other than amino-acyl groups"/>
    <property type="evidence" value="ECO:0007669"/>
    <property type="project" value="TreeGrafter"/>
</dbReference>
<feature type="chain" id="PRO_5031264292" evidence="1">
    <location>
        <begin position="36"/>
        <end position="366"/>
    </location>
</feature>
<keyword evidence="1" id="KW-0732">Signal</keyword>
<sequence length="366" mass="39605">MVHRAGHGGFGARAARALAALALLLPVVVAQTARAEPAEARAADHPARVVKEVRVDDRTLDLAVSSPDTEALIKWVRLLLPEHWSKDASRTWPTLWLLHGGTGNHLDWTANTHVEELTADRDAIVVMPETSGCSGYSNWYNGGKWGAPAWETYLLDQVRPLLERDYRAGTRRAVAGLSMGGQGALKFTAAHPGLFSAAASYSGAVNPLYRSPDGGFNGPDAVKAGGIACLTDWRRVWGEPGYPFDTDDPADLRQQWLWKRNSPLEHAAELAGTPLYLSYGNGAEKGVGWKWGDPRPSAARCTNPAAHGTDDQIERAVFGMNQQLRAKLAQLGVPATVCASTGGHTWPYWERELVASFPMLMKAIGA</sequence>
<evidence type="ECO:0000313" key="3">
    <source>
        <dbReference type="Proteomes" id="UP000556436"/>
    </source>
</evidence>
<evidence type="ECO:0000313" key="2">
    <source>
        <dbReference type="EMBL" id="MBB4889333.1"/>
    </source>
</evidence>
<keyword evidence="2" id="KW-0378">Hydrolase</keyword>
<dbReference type="EMBL" id="JACHJG010000013">
    <property type="protein sequence ID" value="MBB4889333.1"/>
    <property type="molecule type" value="Genomic_DNA"/>
</dbReference>
<dbReference type="InterPro" id="IPR000801">
    <property type="entry name" value="Esterase-like"/>
</dbReference>
<feature type="signal peptide" evidence="1">
    <location>
        <begin position="1"/>
        <end position="35"/>
    </location>
</feature>
<proteinExistence type="predicted"/>
<reference evidence="2 3" key="1">
    <citation type="submission" date="2020-08" db="EMBL/GenBank/DDBJ databases">
        <title>Genomic Encyclopedia of Type Strains, Phase III (KMG-III): the genomes of soil and plant-associated and newly described type strains.</title>
        <authorList>
            <person name="Whitman W."/>
        </authorList>
    </citation>
    <scope>NUCLEOTIDE SEQUENCE [LARGE SCALE GENOMIC DNA]</scope>
    <source>
        <strain evidence="2 3">CECT 3265</strain>
    </source>
</reference>
<keyword evidence="3" id="KW-1185">Reference proteome</keyword>
<dbReference type="Proteomes" id="UP000556436">
    <property type="component" value="Unassembled WGS sequence"/>
</dbReference>
<dbReference type="PANTHER" id="PTHR48098:SF1">
    <property type="entry name" value="DIACYLGLYCEROL ACYLTRANSFERASE_MYCOLYLTRANSFERASE AG85A"/>
    <property type="match status" value="1"/>
</dbReference>
<dbReference type="GO" id="GO:0016787">
    <property type="term" value="F:hydrolase activity"/>
    <property type="evidence" value="ECO:0007669"/>
    <property type="project" value="UniProtKB-KW"/>
</dbReference>
<gene>
    <name evidence="2" type="ORF">FHS38_005408</name>
</gene>
<evidence type="ECO:0000256" key="1">
    <source>
        <dbReference type="SAM" id="SignalP"/>
    </source>
</evidence>
<dbReference type="AlphaFoldDB" id="A0A7W7LGP6"/>
<dbReference type="InterPro" id="IPR029058">
    <property type="entry name" value="AB_hydrolase_fold"/>
</dbReference>
<organism evidence="2 3">
    <name type="scientific">Streptomyces netropsis</name>
    <name type="common">Streptoverticillium netropsis</name>
    <dbReference type="NCBI Taxonomy" id="55404"/>
    <lineage>
        <taxon>Bacteria</taxon>
        <taxon>Bacillati</taxon>
        <taxon>Actinomycetota</taxon>
        <taxon>Actinomycetes</taxon>
        <taxon>Kitasatosporales</taxon>
        <taxon>Streptomycetaceae</taxon>
        <taxon>Streptomyces</taxon>
    </lineage>
</organism>
<dbReference type="Gene3D" id="3.40.50.1820">
    <property type="entry name" value="alpha/beta hydrolase"/>
    <property type="match status" value="1"/>
</dbReference>
<name>A0A7W7LGP6_STRNE</name>
<dbReference type="RefSeq" id="WP_184737689.1">
    <property type="nucleotide sequence ID" value="NZ_BMRW01000012.1"/>
</dbReference>
<protein>
    <submittedName>
        <fullName evidence="2">S-formylglutathione hydrolase FrmB</fullName>
    </submittedName>
</protein>
<dbReference type="InterPro" id="IPR050583">
    <property type="entry name" value="Mycobacterial_A85_antigen"/>
</dbReference>
<dbReference type="PANTHER" id="PTHR48098">
    <property type="entry name" value="ENTEROCHELIN ESTERASE-RELATED"/>
    <property type="match status" value="1"/>
</dbReference>
<dbReference type="SUPFAM" id="SSF53474">
    <property type="entry name" value="alpha/beta-Hydrolases"/>
    <property type="match status" value="1"/>
</dbReference>
<comment type="caution">
    <text evidence="2">The sequence shown here is derived from an EMBL/GenBank/DDBJ whole genome shotgun (WGS) entry which is preliminary data.</text>
</comment>